<name>A0A395T9E1_9HYPO</name>
<dbReference type="SUPFAM" id="SSF51445">
    <property type="entry name" value="(Trans)glycosidases"/>
    <property type="match status" value="1"/>
</dbReference>
<dbReference type="EC" id="3.2.1.52" evidence="3"/>
<evidence type="ECO:0000313" key="8">
    <source>
        <dbReference type="EMBL" id="RGP81364.1"/>
    </source>
</evidence>
<dbReference type="GO" id="GO:0005975">
    <property type="term" value="P:carbohydrate metabolic process"/>
    <property type="evidence" value="ECO:0007669"/>
    <property type="project" value="InterPro"/>
</dbReference>
<dbReference type="EMBL" id="PXOG01000011">
    <property type="protein sequence ID" value="RGP81364.1"/>
    <property type="molecule type" value="Genomic_DNA"/>
</dbReference>
<dbReference type="InterPro" id="IPR010730">
    <property type="entry name" value="HET"/>
</dbReference>
<dbReference type="GO" id="GO:0004563">
    <property type="term" value="F:beta-N-acetylhexosaminidase activity"/>
    <property type="evidence" value="ECO:0007669"/>
    <property type="project" value="UniProtKB-EC"/>
</dbReference>
<protein>
    <recommendedName>
        <fullName evidence="3">beta-N-acetylhexosaminidase</fullName>
        <ecNumber evidence="3">3.2.1.52</ecNumber>
    </recommendedName>
</protein>
<dbReference type="InterPro" id="IPR015883">
    <property type="entry name" value="Glyco_hydro_20_cat"/>
</dbReference>
<dbReference type="PANTHER" id="PTHR33112">
    <property type="entry name" value="DOMAIN PROTEIN, PUTATIVE-RELATED"/>
    <property type="match status" value="1"/>
</dbReference>
<accession>A0A395T9E1</accession>
<dbReference type="InterPro" id="IPR025705">
    <property type="entry name" value="Beta_hexosaminidase_sua/sub"/>
</dbReference>
<evidence type="ECO:0000313" key="9">
    <source>
        <dbReference type="Proteomes" id="UP000266234"/>
    </source>
</evidence>
<comment type="similarity">
    <text evidence="2">Belongs to the glycosyl hydrolase 20 family.</text>
</comment>
<dbReference type="Proteomes" id="UP000266234">
    <property type="component" value="Unassembled WGS sequence"/>
</dbReference>
<gene>
    <name evidence="8" type="ORF">FLONG3_508</name>
</gene>
<feature type="domain" description="Heterokaryon incompatibility" evidence="7">
    <location>
        <begin position="487"/>
        <end position="634"/>
    </location>
</feature>
<sequence length="975" mass="110986">MATELYPHRGFMLDTGRKFFPVKVILQMLAMLHQYNFNNFHWHIYDAESFPIMWPENMGLTNASIKYSHTSSYYTFKDIEDVVLYGRNLGINVYPETDIPGHADIFGVWRKDLVVGKTSLDDPDAQLDIRQNRPKTAQFVSNLVSTFDKHFDSPLHHFGGDEVAYFWNTKDDNKLFNTFLNGLPALSPNKSHILWDDPLTDSEKKISISKDWIIQTWHNGATQKVLKKGHRVIVSESNAFYIGNADADTISSFKFPNDPKVLGFEVVWFTSEDDDPNDYKKSWVMEPIKAASKLHLVCARCWRDFFNTKAFEQTCTALDYAYAHYENVAISTIDEIKNASSSGCNWCSFVATYLDDSKPGKTQIKVVLLFHSGGTWKATPMGRNMYFFRIYYVSGEDEVNIAMESLYAFTTTDDKASQFVTARPLQTDVGSKAACRQIQTWLEECKGHEKCCNLHTEARLPTRVIEVSPSYQQEPRIIESRGLKGSYATLSYCWGKDPFLTLNTSNYAQCVESLDITRLPLTFQNAITVTRNLSIPYLWIDALCIVQDSEDDKDREISSMKDVYARSALTLVAASAVDVSEGFLQNRPCPRDIFTIPFCVKPDVFGSFTIGKLDAIAYDERSEPLAKRAWTLQEQVLAQRAVIFAKHTLIWDCKSGARTWGDSFHYPYQDEGDKSWSLNINKLVMDEEDAENYKYDALTCWCRLVSAYSLRLASFENDKLNAIAGVAQLPSFASILGPGYFAGMWQYNFALQLTWYVADEYRCVPGEKRVNASYRPNTYRAPSWSWVSIEGAVIAFNDIFAPVFYPRVECEILECSTTPKSDNSPYGEIVSAHLKIRTVLRVAWFFPQTSNLVLIPVSDGDDEQESIMTHQEAHNQYNKDFVKRHPDVDLRDRPEVLHGGWLDNTVGVCDEARFTEPMLVSCIAIASDGLEANSMTGLLLVDAGDGSYTRVGQFMQARKRDFRNKERLIRDVIVI</sequence>
<comment type="caution">
    <text evidence="8">The sequence shown here is derived from an EMBL/GenBank/DDBJ whole genome shotgun (WGS) entry which is preliminary data.</text>
</comment>
<evidence type="ECO:0000259" key="6">
    <source>
        <dbReference type="Pfam" id="PF00728"/>
    </source>
</evidence>
<dbReference type="PRINTS" id="PR00738">
    <property type="entry name" value="GLHYDRLASE20"/>
</dbReference>
<comment type="catalytic activity">
    <reaction evidence="1">
        <text>Hydrolysis of terminal non-reducing N-acetyl-D-hexosamine residues in N-acetyl-beta-D-hexosaminides.</text>
        <dbReference type="EC" id="3.2.1.52"/>
    </reaction>
</comment>
<organism evidence="8 9">
    <name type="scientific">Fusarium longipes</name>
    <dbReference type="NCBI Taxonomy" id="694270"/>
    <lineage>
        <taxon>Eukaryota</taxon>
        <taxon>Fungi</taxon>
        <taxon>Dikarya</taxon>
        <taxon>Ascomycota</taxon>
        <taxon>Pezizomycotina</taxon>
        <taxon>Sordariomycetes</taxon>
        <taxon>Hypocreomycetidae</taxon>
        <taxon>Hypocreales</taxon>
        <taxon>Nectriaceae</taxon>
        <taxon>Fusarium</taxon>
    </lineage>
</organism>
<dbReference type="Pfam" id="PF00728">
    <property type="entry name" value="Glyco_hydro_20"/>
    <property type="match status" value="1"/>
</dbReference>
<feature type="active site" description="Proton donor" evidence="5">
    <location>
        <position position="162"/>
    </location>
</feature>
<dbReference type="STRING" id="694270.A0A395T9E1"/>
<dbReference type="OrthoDB" id="5125733at2759"/>
<dbReference type="AlphaFoldDB" id="A0A395T9E1"/>
<dbReference type="PANTHER" id="PTHR33112:SF16">
    <property type="entry name" value="HETEROKARYON INCOMPATIBILITY DOMAIN-CONTAINING PROTEIN"/>
    <property type="match status" value="1"/>
</dbReference>
<evidence type="ECO:0000256" key="1">
    <source>
        <dbReference type="ARBA" id="ARBA00001231"/>
    </source>
</evidence>
<dbReference type="InterPro" id="IPR017853">
    <property type="entry name" value="GH"/>
</dbReference>
<evidence type="ECO:0000256" key="5">
    <source>
        <dbReference type="PIRSR" id="PIRSR625705-1"/>
    </source>
</evidence>
<evidence type="ECO:0000259" key="7">
    <source>
        <dbReference type="Pfam" id="PF06985"/>
    </source>
</evidence>
<evidence type="ECO:0000256" key="2">
    <source>
        <dbReference type="ARBA" id="ARBA00006285"/>
    </source>
</evidence>
<feature type="domain" description="Glycoside hydrolase family 20 catalytic" evidence="6">
    <location>
        <begin position="6"/>
        <end position="247"/>
    </location>
</feature>
<evidence type="ECO:0000256" key="4">
    <source>
        <dbReference type="ARBA" id="ARBA00022801"/>
    </source>
</evidence>
<keyword evidence="9" id="KW-1185">Reference proteome</keyword>
<reference evidence="8 9" key="1">
    <citation type="journal article" date="2018" name="PLoS Pathog.">
        <title>Evolution of structural diversity of trichothecenes, a family of toxins produced by plant pathogenic and entomopathogenic fungi.</title>
        <authorList>
            <person name="Proctor R.H."/>
            <person name="McCormick S.P."/>
            <person name="Kim H.S."/>
            <person name="Cardoza R.E."/>
            <person name="Stanley A.M."/>
            <person name="Lindo L."/>
            <person name="Kelly A."/>
            <person name="Brown D.W."/>
            <person name="Lee T."/>
            <person name="Vaughan M.M."/>
            <person name="Alexander N.J."/>
            <person name="Busman M."/>
            <person name="Gutierrez S."/>
        </authorList>
    </citation>
    <scope>NUCLEOTIDE SEQUENCE [LARGE SCALE GENOMIC DNA]</scope>
    <source>
        <strain evidence="8 9">NRRL 20695</strain>
    </source>
</reference>
<dbReference type="Pfam" id="PF06985">
    <property type="entry name" value="HET"/>
    <property type="match status" value="1"/>
</dbReference>
<evidence type="ECO:0000256" key="3">
    <source>
        <dbReference type="ARBA" id="ARBA00012663"/>
    </source>
</evidence>
<dbReference type="Gene3D" id="3.20.20.80">
    <property type="entry name" value="Glycosidases"/>
    <property type="match status" value="1"/>
</dbReference>
<keyword evidence="4" id="KW-0378">Hydrolase</keyword>
<proteinExistence type="inferred from homology"/>